<dbReference type="SUPFAM" id="SSF56574">
    <property type="entry name" value="Serpins"/>
    <property type="match status" value="1"/>
</dbReference>
<dbReference type="AlphaFoldDB" id="A0A1G2BCV1"/>
<evidence type="ECO:0000313" key="1">
    <source>
        <dbReference type="EMBL" id="OGY86419.1"/>
    </source>
</evidence>
<sequence>MKKQLFFLPIVAMILLLTGCNDQTTPNQSGVNISGNYLGSDYQGNYVWGGAMNLAWNELNENILHEKLQLNTDDKTALDMVTKLNNPVFTKKDLDDKSYYVKSGYGQNTVDIINKESKEKFPSKSFKDLDVSLSPRDIISYAYFLKEVEYVTAFTEKNVSFNNQKVKGFYAETDDQKTNVKIIKYESDDKFIISLHLQDKSDQLILAKGYDMQNPQAVVTTINQNNHKDLPAIDEADNFQAPKLHLDHHRDYVELIGKALANSGFEDYFISQMFENIKFNMDEKGARVENEAVIALLENISLTDEKPKNFILDKPYWVVMQRTDSQNPYFILGVNNTELMDKN</sequence>
<accession>A0A1G2BCV1</accession>
<comment type="caution">
    <text evidence="1">The sequence shown here is derived from an EMBL/GenBank/DDBJ whole genome shotgun (WGS) entry which is preliminary data.</text>
</comment>
<evidence type="ECO:0000313" key="2">
    <source>
        <dbReference type="Proteomes" id="UP000176420"/>
    </source>
</evidence>
<proteinExistence type="predicted"/>
<reference evidence="1 2" key="1">
    <citation type="journal article" date="2016" name="Nat. Commun.">
        <title>Thousands of microbial genomes shed light on interconnected biogeochemical processes in an aquifer system.</title>
        <authorList>
            <person name="Anantharaman K."/>
            <person name="Brown C.T."/>
            <person name="Hug L.A."/>
            <person name="Sharon I."/>
            <person name="Castelle C.J."/>
            <person name="Probst A.J."/>
            <person name="Thomas B.C."/>
            <person name="Singh A."/>
            <person name="Wilkins M.J."/>
            <person name="Karaoz U."/>
            <person name="Brodie E.L."/>
            <person name="Williams K.H."/>
            <person name="Hubbard S.S."/>
            <person name="Banfield J.F."/>
        </authorList>
    </citation>
    <scope>NUCLEOTIDE SEQUENCE [LARGE SCALE GENOMIC DNA]</scope>
</reference>
<dbReference type="InterPro" id="IPR036186">
    <property type="entry name" value="Serpin_sf"/>
</dbReference>
<name>A0A1G2BCV1_9BACT</name>
<evidence type="ECO:0008006" key="3">
    <source>
        <dbReference type="Google" id="ProtNLM"/>
    </source>
</evidence>
<dbReference type="Proteomes" id="UP000176420">
    <property type="component" value="Unassembled WGS sequence"/>
</dbReference>
<gene>
    <name evidence="1" type="ORF">A2319_01200</name>
</gene>
<organism evidence="1 2">
    <name type="scientific">Candidatus Kerfeldbacteria bacterium RIFOXYB2_FULL_38_14</name>
    <dbReference type="NCBI Taxonomy" id="1798547"/>
    <lineage>
        <taxon>Bacteria</taxon>
        <taxon>Candidatus Kerfeldiibacteriota</taxon>
    </lineage>
</organism>
<protein>
    <recommendedName>
        <fullName evidence="3">Serpin domain-containing protein</fullName>
    </recommendedName>
</protein>
<dbReference type="PROSITE" id="PS51257">
    <property type="entry name" value="PROKAR_LIPOPROTEIN"/>
    <property type="match status" value="1"/>
</dbReference>
<dbReference type="EMBL" id="MHKI01000020">
    <property type="protein sequence ID" value="OGY86419.1"/>
    <property type="molecule type" value="Genomic_DNA"/>
</dbReference>